<evidence type="ECO:0000313" key="5">
    <source>
        <dbReference type="Proteomes" id="UP001180973"/>
    </source>
</evidence>
<evidence type="ECO:0000256" key="1">
    <source>
        <dbReference type="ARBA" id="ARBA00023015"/>
    </source>
</evidence>
<dbReference type="SMART" id="SM00342">
    <property type="entry name" value="HTH_ARAC"/>
    <property type="match status" value="1"/>
</dbReference>
<gene>
    <name evidence="4" type="ORF">RM555_08565</name>
</gene>
<evidence type="ECO:0000256" key="2">
    <source>
        <dbReference type="ARBA" id="ARBA00023163"/>
    </source>
</evidence>
<protein>
    <submittedName>
        <fullName evidence="4">DJ-1/PfpI family protein</fullName>
    </submittedName>
</protein>
<dbReference type="PANTHER" id="PTHR43130:SF3">
    <property type="entry name" value="HTH-TYPE TRANSCRIPTIONAL REGULATOR RV1931C"/>
    <property type="match status" value="1"/>
</dbReference>
<keyword evidence="2" id="KW-0804">Transcription</keyword>
<dbReference type="InterPro" id="IPR029062">
    <property type="entry name" value="Class_I_gatase-like"/>
</dbReference>
<keyword evidence="5" id="KW-1185">Reference proteome</keyword>
<dbReference type="Pfam" id="PF01965">
    <property type="entry name" value="DJ-1_PfpI"/>
    <property type="match status" value="1"/>
</dbReference>
<accession>A0ABU2WT19</accession>
<dbReference type="RefSeq" id="WP_311411223.1">
    <property type="nucleotide sequence ID" value="NZ_JAVRFL010000008.1"/>
</dbReference>
<dbReference type="InterPro" id="IPR018060">
    <property type="entry name" value="HTH_AraC"/>
</dbReference>
<dbReference type="Gene3D" id="3.40.50.880">
    <property type="match status" value="1"/>
</dbReference>
<dbReference type="PROSITE" id="PS01124">
    <property type="entry name" value="HTH_ARAC_FAMILY_2"/>
    <property type="match status" value="1"/>
</dbReference>
<dbReference type="InterPro" id="IPR009057">
    <property type="entry name" value="Homeodomain-like_sf"/>
</dbReference>
<reference evidence="4" key="1">
    <citation type="submission" date="2023-09" db="EMBL/GenBank/DDBJ databases">
        <title>30 novel species of actinomycetes from the DSMZ collection.</title>
        <authorList>
            <person name="Nouioui I."/>
        </authorList>
    </citation>
    <scope>NUCLEOTIDE SEQUENCE</scope>
    <source>
        <strain evidence="4">DSM 115977</strain>
    </source>
</reference>
<evidence type="ECO:0000259" key="3">
    <source>
        <dbReference type="PROSITE" id="PS01124"/>
    </source>
</evidence>
<dbReference type="EMBL" id="JAVRFL010000008">
    <property type="protein sequence ID" value="MDT0529045.1"/>
    <property type="molecule type" value="Genomic_DNA"/>
</dbReference>
<comment type="caution">
    <text evidence="4">The sequence shown here is derived from an EMBL/GenBank/DDBJ whole genome shotgun (WGS) entry which is preliminary data.</text>
</comment>
<sequence length="322" mass="34517">MEVARIREVVVVVHDGVVLLDVAGPVQVLHGSGGYRVRLASVDGRPVRTDVGVPLDVELALHQVRHRFDTLLVPGLSLATAQPPPALVAELPRVSGLARRTAAICTGAFLLAAARLLDGRRATTHWAACADLASRFPAVRVRPDALYVRDGPLFTSAGVTAGIDLTLTLVEDDHGPERARTTAKYLVVFLHRPGGQSQFTVRGNTTAAPGSALRGVLDAVAADPAAPHTLATMAAHASVSERHLTRLFRRTVGTTPIRYVEQVRVEAAKTLLEATHDGVARIARACGFGSDDSMRRAFLRGTGITPAEYRQRFRSTHPTPER</sequence>
<organism evidence="4 5">
    <name type="scientific">Micromonospora reichwaldensis</name>
    <dbReference type="NCBI Taxonomy" id="3075516"/>
    <lineage>
        <taxon>Bacteria</taxon>
        <taxon>Bacillati</taxon>
        <taxon>Actinomycetota</taxon>
        <taxon>Actinomycetes</taxon>
        <taxon>Micromonosporales</taxon>
        <taxon>Micromonosporaceae</taxon>
        <taxon>Micromonospora</taxon>
    </lineage>
</organism>
<dbReference type="Gene3D" id="1.10.10.60">
    <property type="entry name" value="Homeodomain-like"/>
    <property type="match status" value="1"/>
</dbReference>
<dbReference type="PANTHER" id="PTHR43130">
    <property type="entry name" value="ARAC-FAMILY TRANSCRIPTIONAL REGULATOR"/>
    <property type="match status" value="1"/>
</dbReference>
<feature type="domain" description="HTH araC/xylS-type" evidence="3">
    <location>
        <begin position="214"/>
        <end position="312"/>
    </location>
</feature>
<evidence type="ECO:0000313" key="4">
    <source>
        <dbReference type="EMBL" id="MDT0529045.1"/>
    </source>
</evidence>
<dbReference type="InterPro" id="IPR052158">
    <property type="entry name" value="INH-QAR"/>
</dbReference>
<dbReference type="SUPFAM" id="SSF52317">
    <property type="entry name" value="Class I glutamine amidotransferase-like"/>
    <property type="match status" value="1"/>
</dbReference>
<proteinExistence type="predicted"/>
<dbReference type="Pfam" id="PF12833">
    <property type="entry name" value="HTH_18"/>
    <property type="match status" value="1"/>
</dbReference>
<name>A0ABU2WT19_9ACTN</name>
<dbReference type="CDD" id="cd03137">
    <property type="entry name" value="GATase1_AraC_1"/>
    <property type="match status" value="1"/>
</dbReference>
<dbReference type="SUPFAM" id="SSF46689">
    <property type="entry name" value="Homeodomain-like"/>
    <property type="match status" value="2"/>
</dbReference>
<keyword evidence="1" id="KW-0805">Transcription regulation</keyword>
<dbReference type="Proteomes" id="UP001180973">
    <property type="component" value="Unassembled WGS sequence"/>
</dbReference>
<dbReference type="InterPro" id="IPR002818">
    <property type="entry name" value="DJ-1/PfpI"/>
</dbReference>